<sequence>MIAGTGIDASGIVGGYSDSRQMTGFHSSFVVSGFCRSAVFSVFLSRIGSRGCPNSRAVRGAGGHSAYFFENFKNSRVISIRSGKVFVRP</sequence>
<name>A0A6L3NMD0_9BURK</name>
<protein>
    <submittedName>
        <fullName evidence="1">Uncharacterized protein</fullName>
    </submittedName>
</protein>
<reference evidence="1 2" key="1">
    <citation type="submission" date="2019-09" db="EMBL/GenBank/DDBJ databases">
        <title>Draft genome sequences of 48 bacterial type strains from the CCUG.</title>
        <authorList>
            <person name="Tunovic T."/>
            <person name="Pineiro-Iglesias B."/>
            <person name="Unosson C."/>
            <person name="Inganas E."/>
            <person name="Ohlen M."/>
            <person name="Cardew S."/>
            <person name="Jensie-Markopoulos S."/>
            <person name="Salva-Serra F."/>
            <person name="Jaen-Luchoro D."/>
            <person name="Karlsson R."/>
            <person name="Svensson-Stadler L."/>
            <person name="Chun J."/>
            <person name="Moore E."/>
        </authorList>
    </citation>
    <scope>NUCLEOTIDE SEQUENCE [LARGE SCALE GENOMIC DNA]</scope>
    <source>
        <strain evidence="1 2">CCUG 65687</strain>
    </source>
</reference>
<proteinExistence type="predicted"/>
<dbReference type="EMBL" id="VZOL01000030">
    <property type="protein sequence ID" value="KAB0685305.1"/>
    <property type="molecule type" value="Genomic_DNA"/>
</dbReference>
<comment type="caution">
    <text evidence="1">The sequence shown here is derived from an EMBL/GenBank/DDBJ whole genome shotgun (WGS) entry which is preliminary data.</text>
</comment>
<evidence type="ECO:0000313" key="1">
    <source>
        <dbReference type="EMBL" id="KAB0685305.1"/>
    </source>
</evidence>
<evidence type="ECO:0000313" key="2">
    <source>
        <dbReference type="Proteomes" id="UP000473571"/>
    </source>
</evidence>
<organism evidence="1 2">
    <name type="scientific">Burkholderia territorii</name>
    <dbReference type="NCBI Taxonomy" id="1503055"/>
    <lineage>
        <taxon>Bacteria</taxon>
        <taxon>Pseudomonadati</taxon>
        <taxon>Pseudomonadota</taxon>
        <taxon>Betaproteobacteria</taxon>
        <taxon>Burkholderiales</taxon>
        <taxon>Burkholderiaceae</taxon>
        <taxon>Burkholderia</taxon>
        <taxon>Burkholderia cepacia complex</taxon>
    </lineage>
</organism>
<dbReference type="AlphaFoldDB" id="A0A6L3NMD0"/>
<dbReference type="Proteomes" id="UP000473571">
    <property type="component" value="Unassembled WGS sequence"/>
</dbReference>
<dbReference type="RefSeq" id="WP_151003761.1">
    <property type="nucleotide sequence ID" value="NZ_CABVPO010000019.1"/>
</dbReference>
<accession>A0A6L3NMD0</accession>
<gene>
    <name evidence="1" type="ORF">F7R13_05050</name>
</gene>